<dbReference type="AlphaFoldDB" id="A0A8T2N4S9"/>
<dbReference type="InterPro" id="IPR036179">
    <property type="entry name" value="Ig-like_dom_sf"/>
</dbReference>
<feature type="domain" description="CD80-like immunoglobulin C2-set" evidence="10">
    <location>
        <begin position="45"/>
        <end position="111"/>
    </location>
</feature>
<keyword evidence="6" id="KW-1015">Disulfide bond</keyword>
<proteinExistence type="predicted"/>
<dbReference type="GO" id="GO:0030424">
    <property type="term" value="C:axon"/>
    <property type="evidence" value="ECO:0007669"/>
    <property type="project" value="TreeGrafter"/>
</dbReference>
<dbReference type="GO" id="GO:0150079">
    <property type="term" value="P:negative regulation of neuroinflammatory response"/>
    <property type="evidence" value="ECO:0007669"/>
    <property type="project" value="TreeGrafter"/>
</dbReference>
<keyword evidence="4" id="KW-1133">Transmembrane helix</keyword>
<evidence type="ECO:0000256" key="7">
    <source>
        <dbReference type="ARBA" id="ARBA00023180"/>
    </source>
</evidence>
<keyword evidence="2" id="KW-0812">Transmembrane</keyword>
<feature type="region of interest" description="Disordered" evidence="9">
    <location>
        <begin position="124"/>
        <end position="147"/>
    </location>
</feature>
<dbReference type="OrthoDB" id="9422141at2759"/>
<evidence type="ECO:0000256" key="6">
    <source>
        <dbReference type="ARBA" id="ARBA00023157"/>
    </source>
</evidence>
<evidence type="ECO:0000313" key="11">
    <source>
        <dbReference type="EMBL" id="KAG9335024.1"/>
    </source>
</evidence>
<dbReference type="GO" id="GO:0009986">
    <property type="term" value="C:cell surface"/>
    <property type="evidence" value="ECO:0007669"/>
    <property type="project" value="TreeGrafter"/>
</dbReference>
<dbReference type="GO" id="GO:0016020">
    <property type="term" value="C:membrane"/>
    <property type="evidence" value="ECO:0007669"/>
    <property type="project" value="UniProtKB-SubCell"/>
</dbReference>
<evidence type="ECO:0000256" key="2">
    <source>
        <dbReference type="ARBA" id="ARBA00022692"/>
    </source>
</evidence>
<feature type="compositionally biased region" description="Basic and acidic residues" evidence="9">
    <location>
        <begin position="136"/>
        <end position="147"/>
    </location>
</feature>
<sequence length="147" mass="16022">MAQLIVRTISKIRRNCNCAFCRFQEGVCTVTGDRIFKEEAWETPSNKNSSEVVVSCTGTGKPAPEIKWGATDAVPKEQRIPNDDGTVTVVSNITLHLSECSGSDVICTLSNSVETKTLTVPLCRKPPEGNSDEGSEVEKFKLTDVSR</sequence>
<dbReference type="PANTHER" id="PTHR46841:SF7">
    <property type="entry name" value="IG-LIKE DOMAIN-CONTAINING PROTEIN"/>
    <property type="match status" value="1"/>
</dbReference>
<dbReference type="InterPro" id="IPR013783">
    <property type="entry name" value="Ig-like_fold"/>
</dbReference>
<evidence type="ECO:0000259" key="10">
    <source>
        <dbReference type="Pfam" id="PF08205"/>
    </source>
</evidence>
<dbReference type="PANTHER" id="PTHR46841">
    <property type="entry name" value="OX-2 MEMBRANE GLYCOPROTEIN"/>
    <property type="match status" value="1"/>
</dbReference>
<evidence type="ECO:0000256" key="1">
    <source>
        <dbReference type="ARBA" id="ARBA00004167"/>
    </source>
</evidence>
<keyword evidence="5" id="KW-0472">Membrane</keyword>
<dbReference type="EMBL" id="JAFBMS010000131">
    <property type="protein sequence ID" value="KAG9335024.1"/>
    <property type="molecule type" value="Genomic_DNA"/>
</dbReference>
<dbReference type="Pfam" id="PF08205">
    <property type="entry name" value="C2-set_2"/>
    <property type="match status" value="1"/>
</dbReference>
<dbReference type="SUPFAM" id="SSF48726">
    <property type="entry name" value="Immunoglobulin"/>
    <property type="match status" value="1"/>
</dbReference>
<dbReference type="GO" id="GO:0043025">
    <property type="term" value="C:neuronal cell body"/>
    <property type="evidence" value="ECO:0007669"/>
    <property type="project" value="TreeGrafter"/>
</dbReference>
<keyword evidence="8" id="KW-0393">Immunoglobulin domain</keyword>
<keyword evidence="12" id="KW-1185">Reference proteome</keyword>
<evidence type="ECO:0000256" key="9">
    <source>
        <dbReference type="SAM" id="MobiDB-lite"/>
    </source>
</evidence>
<evidence type="ECO:0000256" key="5">
    <source>
        <dbReference type="ARBA" id="ARBA00023136"/>
    </source>
</evidence>
<organism evidence="11 12">
    <name type="scientific">Albula glossodonta</name>
    <name type="common">roundjaw bonefish</name>
    <dbReference type="NCBI Taxonomy" id="121402"/>
    <lineage>
        <taxon>Eukaryota</taxon>
        <taxon>Metazoa</taxon>
        <taxon>Chordata</taxon>
        <taxon>Craniata</taxon>
        <taxon>Vertebrata</taxon>
        <taxon>Euteleostomi</taxon>
        <taxon>Actinopterygii</taxon>
        <taxon>Neopterygii</taxon>
        <taxon>Teleostei</taxon>
        <taxon>Albuliformes</taxon>
        <taxon>Albulidae</taxon>
        <taxon>Albula</taxon>
    </lineage>
</organism>
<accession>A0A8T2N4S9</accession>
<dbReference type="Proteomes" id="UP000824540">
    <property type="component" value="Unassembled WGS sequence"/>
</dbReference>
<comment type="caution">
    <text evidence="11">The sequence shown here is derived from an EMBL/GenBank/DDBJ whole genome shotgun (WGS) entry which is preliminary data.</text>
</comment>
<dbReference type="GO" id="GO:0034113">
    <property type="term" value="P:heterotypic cell-cell adhesion"/>
    <property type="evidence" value="ECO:0007669"/>
    <property type="project" value="TreeGrafter"/>
</dbReference>
<dbReference type="InterPro" id="IPR047164">
    <property type="entry name" value="OX2G-like"/>
</dbReference>
<evidence type="ECO:0000313" key="12">
    <source>
        <dbReference type="Proteomes" id="UP000824540"/>
    </source>
</evidence>
<reference evidence="11" key="1">
    <citation type="thesis" date="2021" institute="BYU ScholarsArchive" country="Provo, UT, USA">
        <title>Applications of and Algorithms for Genome Assembly and Genomic Analyses with an Emphasis on Marine Teleosts.</title>
        <authorList>
            <person name="Pickett B.D."/>
        </authorList>
    </citation>
    <scope>NUCLEOTIDE SEQUENCE</scope>
    <source>
        <strain evidence="11">HI-2016</strain>
    </source>
</reference>
<dbReference type="Gene3D" id="2.60.40.10">
    <property type="entry name" value="Immunoglobulins"/>
    <property type="match status" value="1"/>
</dbReference>
<evidence type="ECO:0000256" key="4">
    <source>
        <dbReference type="ARBA" id="ARBA00022989"/>
    </source>
</evidence>
<evidence type="ECO:0000256" key="8">
    <source>
        <dbReference type="ARBA" id="ARBA00023319"/>
    </source>
</evidence>
<dbReference type="InterPro" id="IPR013162">
    <property type="entry name" value="CD80_C2-set"/>
</dbReference>
<evidence type="ECO:0000256" key="3">
    <source>
        <dbReference type="ARBA" id="ARBA00022729"/>
    </source>
</evidence>
<gene>
    <name evidence="11" type="ORF">JZ751_006165</name>
</gene>
<keyword evidence="3" id="KW-0732">Signal</keyword>
<dbReference type="GO" id="GO:0098632">
    <property type="term" value="F:cell-cell adhesion mediator activity"/>
    <property type="evidence" value="ECO:0007669"/>
    <property type="project" value="InterPro"/>
</dbReference>
<protein>
    <recommendedName>
        <fullName evidence="10">CD80-like immunoglobulin C2-set domain-containing protein</fullName>
    </recommendedName>
</protein>
<comment type="subcellular location">
    <subcellularLocation>
        <location evidence="1">Membrane</location>
        <topology evidence="1">Single-pass membrane protein</topology>
    </subcellularLocation>
</comment>
<keyword evidence="7" id="KW-0325">Glycoprotein</keyword>
<name>A0A8T2N4S9_9TELE</name>